<feature type="domain" description="Fe/B12 periplasmic-binding" evidence="1">
    <location>
        <begin position="50"/>
        <end position="253"/>
    </location>
</feature>
<organism evidence="2 3">
    <name type="scientific">Allosphingosinicella humi</name>
    <dbReference type="NCBI Taxonomy" id="2068657"/>
    <lineage>
        <taxon>Bacteria</taxon>
        <taxon>Pseudomonadati</taxon>
        <taxon>Pseudomonadota</taxon>
        <taxon>Alphaproteobacteria</taxon>
        <taxon>Sphingomonadales</taxon>
        <taxon>Sphingomonadaceae</taxon>
        <taxon>Allosphingosinicella</taxon>
    </lineage>
</organism>
<sequence>MPASRTPSTPTIGMWSATTRRDGRSMRVFACILAISLALPGVAEAAPRRVASLNLCTDELLLMLARPGQIASVTHLAHKKAETPLWREARRYPDNDGSLLSIVGMRPDLVLTMGGGARDRARIAERLGIETLDLPFPQSLEDVEAGIRAVARALGREDAGRNLIARIDELQRTRPEVQRDTVWLGGGGRSVGADSLAARWMALAGFRQRPLRGDRISLEQLLVAPPEILLRSDYRSGQYSGEQRWLNHPLAKGTSRSRTVVTDGRVWTCMGPLMVGEIVRLRAGAK</sequence>
<dbReference type="PANTHER" id="PTHR30535:SF34">
    <property type="entry name" value="MOLYBDATE-BINDING PROTEIN MOLA"/>
    <property type="match status" value="1"/>
</dbReference>
<evidence type="ECO:0000313" key="2">
    <source>
        <dbReference type="EMBL" id="PWG01212.1"/>
    </source>
</evidence>
<dbReference type="AlphaFoldDB" id="A0A2U2IYN8"/>
<dbReference type="Proteomes" id="UP000245916">
    <property type="component" value="Unassembled WGS sequence"/>
</dbReference>
<dbReference type="GO" id="GO:0071281">
    <property type="term" value="P:cellular response to iron ion"/>
    <property type="evidence" value="ECO:0007669"/>
    <property type="project" value="TreeGrafter"/>
</dbReference>
<dbReference type="Gene3D" id="3.40.50.1980">
    <property type="entry name" value="Nitrogenase molybdenum iron protein domain"/>
    <property type="match status" value="2"/>
</dbReference>
<accession>A0A2U2IYN8</accession>
<dbReference type="CDD" id="cd00636">
    <property type="entry name" value="TroA-like"/>
    <property type="match status" value="1"/>
</dbReference>
<name>A0A2U2IYN8_9SPHN</name>
<proteinExistence type="predicted"/>
<evidence type="ECO:0000259" key="1">
    <source>
        <dbReference type="Pfam" id="PF01497"/>
    </source>
</evidence>
<protein>
    <recommendedName>
        <fullName evidence="1">Fe/B12 periplasmic-binding domain-containing protein</fullName>
    </recommendedName>
</protein>
<dbReference type="EMBL" id="QFFF01000002">
    <property type="protein sequence ID" value="PWG01212.1"/>
    <property type="molecule type" value="Genomic_DNA"/>
</dbReference>
<dbReference type="InterPro" id="IPR002491">
    <property type="entry name" value="ABC_transptr_periplasmic_BD"/>
</dbReference>
<dbReference type="InterPro" id="IPR050902">
    <property type="entry name" value="ABC_Transporter_SBP"/>
</dbReference>
<evidence type="ECO:0000313" key="3">
    <source>
        <dbReference type="Proteomes" id="UP000245916"/>
    </source>
</evidence>
<reference evidence="2 3" key="1">
    <citation type="submission" date="2018-05" db="EMBL/GenBank/DDBJ databases">
        <title>Genome of Sphingosinicella humi QZX222.</title>
        <authorList>
            <person name="Qiao Z."/>
            <person name="Wang G."/>
        </authorList>
    </citation>
    <scope>NUCLEOTIDE SEQUENCE [LARGE SCALE GENOMIC DNA]</scope>
    <source>
        <strain evidence="2 3">QZX222</strain>
    </source>
</reference>
<keyword evidence="3" id="KW-1185">Reference proteome</keyword>
<dbReference type="PANTHER" id="PTHR30535">
    <property type="entry name" value="VITAMIN B12-BINDING PROTEIN"/>
    <property type="match status" value="1"/>
</dbReference>
<comment type="caution">
    <text evidence="2">The sequence shown here is derived from an EMBL/GenBank/DDBJ whole genome shotgun (WGS) entry which is preliminary data.</text>
</comment>
<gene>
    <name evidence="2" type="ORF">DF286_13825</name>
</gene>
<dbReference type="SUPFAM" id="SSF53807">
    <property type="entry name" value="Helical backbone' metal receptor"/>
    <property type="match status" value="1"/>
</dbReference>
<dbReference type="Pfam" id="PF01497">
    <property type="entry name" value="Peripla_BP_2"/>
    <property type="match status" value="1"/>
</dbReference>